<sequence>MTRGRSHPQPQTGMAVLLAISLIALVAALAAGHAFEDVLLGIMAGGVTAITSVALLQGLGVRCEG</sequence>
<evidence type="ECO:0000256" key="1">
    <source>
        <dbReference type="SAM" id="Phobius"/>
    </source>
</evidence>
<keyword evidence="1" id="KW-1133">Transmembrane helix</keyword>
<reference evidence="2 3" key="1">
    <citation type="submission" date="2016-10" db="EMBL/GenBank/DDBJ databases">
        <authorList>
            <person name="de Groot N.N."/>
        </authorList>
    </citation>
    <scope>NUCLEOTIDE SEQUENCE [LARGE SCALE GENOMIC DNA]</scope>
    <source>
        <strain evidence="2 3">S5-249</strain>
    </source>
</reference>
<evidence type="ECO:0000313" key="2">
    <source>
        <dbReference type="EMBL" id="SFR83815.1"/>
    </source>
</evidence>
<dbReference type="STRING" id="1166337.SAMN05192580_1057"/>
<proteinExistence type="predicted"/>
<keyword evidence="3" id="KW-1185">Reference proteome</keyword>
<organism evidence="2 3">
    <name type="scientific">Sphingomonas jatrophae</name>
    <dbReference type="NCBI Taxonomy" id="1166337"/>
    <lineage>
        <taxon>Bacteria</taxon>
        <taxon>Pseudomonadati</taxon>
        <taxon>Pseudomonadota</taxon>
        <taxon>Alphaproteobacteria</taxon>
        <taxon>Sphingomonadales</taxon>
        <taxon>Sphingomonadaceae</taxon>
        <taxon>Sphingomonas</taxon>
    </lineage>
</organism>
<dbReference type="EMBL" id="FOZG01000001">
    <property type="protein sequence ID" value="SFR83815.1"/>
    <property type="molecule type" value="Genomic_DNA"/>
</dbReference>
<keyword evidence="1" id="KW-0812">Transmembrane</keyword>
<dbReference type="AlphaFoldDB" id="A0A1I6JXU5"/>
<evidence type="ECO:0000313" key="3">
    <source>
        <dbReference type="Proteomes" id="UP000198824"/>
    </source>
</evidence>
<dbReference type="Proteomes" id="UP000198824">
    <property type="component" value="Unassembled WGS sequence"/>
</dbReference>
<feature type="transmembrane region" description="Helical" evidence="1">
    <location>
        <begin position="40"/>
        <end position="61"/>
    </location>
</feature>
<keyword evidence="1" id="KW-0472">Membrane</keyword>
<accession>A0A1I6JXU5</accession>
<gene>
    <name evidence="2" type="ORF">SAMN05192580_1057</name>
</gene>
<name>A0A1I6JXU5_9SPHN</name>
<protein>
    <submittedName>
        <fullName evidence="2">Uncharacterized protein</fullName>
    </submittedName>
</protein>